<proteinExistence type="predicted"/>
<dbReference type="Pfam" id="PF00307">
    <property type="entry name" value="CH"/>
    <property type="match status" value="1"/>
</dbReference>
<gene>
    <name evidence="7" type="ORF">DILT_LOCUS3101</name>
</gene>
<evidence type="ECO:0000313" key="8">
    <source>
        <dbReference type="Proteomes" id="UP000281553"/>
    </source>
</evidence>
<dbReference type="InterPro" id="IPR003108">
    <property type="entry name" value="GAR_dom"/>
</dbReference>
<feature type="domain" description="Calponin-homology (CH)" evidence="5">
    <location>
        <begin position="1"/>
        <end position="145"/>
    </location>
</feature>
<dbReference type="Pfam" id="PF23265">
    <property type="entry name" value="Ig-like_KY"/>
    <property type="match status" value="1"/>
</dbReference>
<dbReference type="PROSITE" id="PS50021">
    <property type="entry name" value="CH"/>
    <property type="match status" value="1"/>
</dbReference>
<evidence type="ECO:0000256" key="4">
    <source>
        <dbReference type="SAM" id="MobiDB-lite"/>
    </source>
</evidence>
<dbReference type="GO" id="GO:0008017">
    <property type="term" value="F:microtubule binding"/>
    <property type="evidence" value="ECO:0007669"/>
    <property type="project" value="InterPro"/>
</dbReference>
<dbReference type="SMART" id="SM00460">
    <property type="entry name" value="TGc"/>
    <property type="match status" value="1"/>
</dbReference>
<dbReference type="InterPro" id="IPR001715">
    <property type="entry name" value="CH_dom"/>
</dbReference>
<dbReference type="InterPro" id="IPR053041">
    <property type="entry name" value="Transglut-like_Superfamily_Mod"/>
</dbReference>
<dbReference type="InterPro" id="IPR056564">
    <property type="entry name" value="Ig-like_KY"/>
</dbReference>
<dbReference type="Gene3D" id="3.30.920.20">
    <property type="entry name" value="Gas2-like domain"/>
    <property type="match status" value="1"/>
</dbReference>
<feature type="domain" description="GAR" evidence="6">
    <location>
        <begin position="145"/>
        <end position="227"/>
    </location>
</feature>
<feature type="region of interest" description="Disordered" evidence="4">
    <location>
        <begin position="170"/>
        <end position="192"/>
    </location>
</feature>
<dbReference type="InterPro" id="IPR002931">
    <property type="entry name" value="Transglutaminase-like"/>
</dbReference>
<dbReference type="Proteomes" id="UP000281553">
    <property type="component" value="Unassembled WGS sequence"/>
</dbReference>
<dbReference type="OrthoDB" id="206130at2759"/>
<dbReference type="PROSITE" id="PS51460">
    <property type="entry name" value="GAR"/>
    <property type="match status" value="1"/>
</dbReference>
<dbReference type="SUPFAM" id="SSF47576">
    <property type="entry name" value="Calponin-homology domain, CH-domain"/>
    <property type="match status" value="1"/>
</dbReference>
<dbReference type="InterPro" id="IPR036534">
    <property type="entry name" value="GAR_dom_sf"/>
</dbReference>
<keyword evidence="3" id="KW-0206">Cytoskeleton</keyword>
<dbReference type="InterPro" id="IPR038765">
    <property type="entry name" value="Papain-like_cys_pep_sf"/>
</dbReference>
<dbReference type="Gene3D" id="1.10.418.10">
    <property type="entry name" value="Calponin-like domain"/>
    <property type="match status" value="1"/>
</dbReference>
<sequence length="564" mass="64572">MAEDLAEWMSRLFPELAGDMEGDNFFEKISDGTLLCHYASELHRRIIESDSDSKKDSRRRLQGVRVGGVNAFLPAEPPKYNSRGLKSQNLAGGSFWARDNIANFLKWCRSVGFPDSILFETEDLVSKRHLRSVIVCLMEVARLGGKFGMEVPEIVHLEKQIDAELAAEPGNVPKGELEDKPSTPNGNSPASEMASLDEVLLRSHVMVRTDGDWDTLNHFLEEYDACRKITPHVDLTCQSTANLTAGPLQLKPPKEFRLQVLDPEPADLKPTPTAYLAELGKKRAIHQEEDLFKQVDEHALLVAQQKQKNFKQLIWQLIYARNITSELERVRAIFLWLCTKDLNKMNFDNVKPGSPEETLMDIRANKTSYAQAFLTLCRYADLHCKLISGYAKGVHYSPGMQFTGSDHKHCWNAVLIDGTWRLVDCEWGARSKAKKGTNRGKLSYGLETYYFLTHPGQLIYSHFPHDTEWQLLHHPITLKEFESFTYVRPAFFKYNLTMPSQRNAVIKSKDSEVRIALEFPSDSVNCLFFEVQLTFNDQDFTEHYNSIPLKYVLKIFCFTWFQKT</sequence>
<dbReference type="EMBL" id="UYRU01043123">
    <property type="protein sequence ID" value="VDK80358.1"/>
    <property type="molecule type" value="Genomic_DNA"/>
</dbReference>
<evidence type="ECO:0000256" key="3">
    <source>
        <dbReference type="ARBA" id="ARBA00023212"/>
    </source>
</evidence>
<reference evidence="7 8" key="1">
    <citation type="submission" date="2018-11" db="EMBL/GenBank/DDBJ databases">
        <authorList>
            <consortium name="Pathogen Informatics"/>
        </authorList>
    </citation>
    <scope>NUCLEOTIDE SEQUENCE [LARGE SCALE GENOMIC DNA]</scope>
</reference>
<evidence type="ECO:0000256" key="1">
    <source>
        <dbReference type="ARBA" id="ARBA00004245"/>
    </source>
</evidence>
<evidence type="ECO:0000313" key="7">
    <source>
        <dbReference type="EMBL" id="VDK80358.1"/>
    </source>
</evidence>
<dbReference type="SUPFAM" id="SSF143575">
    <property type="entry name" value="GAS2 domain-like"/>
    <property type="match status" value="1"/>
</dbReference>
<evidence type="ECO:0000259" key="5">
    <source>
        <dbReference type="PROSITE" id="PS50021"/>
    </source>
</evidence>
<keyword evidence="8" id="KW-1185">Reference proteome</keyword>
<comment type="subcellular location">
    <subcellularLocation>
        <location evidence="1">Cytoplasm</location>
        <location evidence="1">Cytoskeleton</location>
    </subcellularLocation>
</comment>
<dbReference type="PANTHER" id="PTHR47020:SF1">
    <property type="entry name" value="HILLARIN"/>
    <property type="match status" value="1"/>
</dbReference>
<dbReference type="Gene3D" id="3.10.620.30">
    <property type="match status" value="1"/>
</dbReference>
<dbReference type="Pfam" id="PF01841">
    <property type="entry name" value="Transglut_core"/>
    <property type="match status" value="1"/>
</dbReference>
<organism evidence="7 8">
    <name type="scientific">Dibothriocephalus latus</name>
    <name type="common">Fish tapeworm</name>
    <name type="synonym">Diphyllobothrium latum</name>
    <dbReference type="NCBI Taxonomy" id="60516"/>
    <lineage>
        <taxon>Eukaryota</taxon>
        <taxon>Metazoa</taxon>
        <taxon>Spiralia</taxon>
        <taxon>Lophotrochozoa</taxon>
        <taxon>Platyhelminthes</taxon>
        <taxon>Cestoda</taxon>
        <taxon>Eucestoda</taxon>
        <taxon>Diphyllobothriidea</taxon>
        <taxon>Diphyllobothriidae</taxon>
        <taxon>Dibothriocephalus</taxon>
    </lineage>
</organism>
<dbReference type="GO" id="GO:0005856">
    <property type="term" value="C:cytoskeleton"/>
    <property type="evidence" value="ECO:0007669"/>
    <property type="project" value="UniProtKB-SubCell"/>
</dbReference>
<dbReference type="InterPro" id="IPR036872">
    <property type="entry name" value="CH_dom_sf"/>
</dbReference>
<keyword evidence="2" id="KW-0963">Cytoplasm</keyword>
<dbReference type="AlphaFoldDB" id="A0A3P6UM63"/>
<accession>A0A3P6UM63</accession>
<dbReference type="SMART" id="SM00033">
    <property type="entry name" value="CH"/>
    <property type="match status" value="1"/>
</dbReference>
<evidence type="ECO:0008006" key="9">
    <source>
        <dbReference type="Google" id="ProtNLM"/>
    </source>
</evidence>
<dbReference type="PANTHER" id="PTHR47020">
    <property type="entry name" value="HILLARIN"/>
    <property type="match status" value="1"/>
</dbReference>
<dbReference type="Pfam" id="PF02187">
    <property type="entry name" value="GAS2"/>
    <property type="match status" value="1"/>
</dbReference>
<name>A0A3P6UM63_DIBLA</name>
<evidence type="ECO:0000256" key="2">
    <source>
        <dbReference type="ARBA" id="ARBA00022490"/>
    </source>
</evidence>
<dbReference type="SUPFAM" id="SSF54001">
    <property type="entry name" value="Cysteine proteinases"/>
    <property type="match status" value="1"/>
</dbReference>
<protein>
    <recommendedName>
        <fullName evidence="9">Transglutaminase-like domain-containing protein</fullName>
    </recommendedName>
</protein>
<evidence type="ECO:0000259" key="6">
    <source>
        <dbReference type="PROSITE" id="PS51460"/>
    </source>
</evidence>